<gene>
    <name evidence="1" type="ORF">PYW08_015374</name>
</gene>
<accession>A0ACC2QWL6</accession>
<sequence length="310" mass="35592">MFDEESEANAMRDSLSAIASEIQKLHEKPASKNDYNYAEILNKIIKYKCDIHVKNLQIKHLRSNLKTACAVAKTISSAKASEIATLSSHLENARNQYLNLEKQQSEKNQIINNLSNENQALRDLLEFFGNAIQLCYQQLQGIRNERAENVSPLEQLKYIIVCCGKYHADHSSDQDKCIRLQQKNKFLNTKMIIMENHLEATRDELRNLRTCIKPFKDKREAITRAPNCIGVVCSEYKLGSHHQNIANLTMTQIQLSKCSSLASIRELDVTNHIKTVKKLLDEHDNLIDDLKDLSKEINVDKTFWAIFFLS</sequence>
<dbReference type="EMBL" id="CM056783">
    <property type="protein sequence ID" value="KAJ8726977.1"/>
    <property type="molecule type" value="Genomic_DNA"/>
</dbReference>
<evidence type="ECO:0000313" key="1">
    <source>
        <dbReference type="EMBL" id="KAJ8726977.1"/>
    </source>
</evidence>
<keyword evidence="2" id="KW-1185">Reference proteome</keyword>
<organism evidence="1 2">
    <name type="scientific">Mythimna loreyi</name>
    <dbReference type="NCBI Taxonomy" id="667449"/>
    <lineage>
        <taxon>Eukaryota</taxon>
        <taxon>Metazoa</taxon>
        <taxon>Ecdysozoa</taxon>
        <taxon>Arthropoda</taxon>
        <taxon>Hexapoda</taxon>
        <taxon>Insecta</taxon>
        <taxon>Pterygota</taxon>
        <taxon>Neoptera</taxon>
        <taxon>Endopterygota</taxon>
        <taxon>Lepidoptera</taxon>
        <taxon>Glossata</taxon>
        <taxon>Ditrysia</taxon>
        <taxon>Noctuoidea</taxon>
        <taxon>Noctuidae</taxon>
        <taxon>Noctuinae</taxon>
        <taxon>Hadenini</taxon>
        <taxon>Mythimna</taxon>
    </lineage>
</organism>
<dbReference type="Proteomes" id="UP001231649">
    <property type="component" value="Chromosome 7"/>
</dbReference>
<name>A0ACC2QWL6_9NEOP</name>
<comment type="caution">
    <text evidence="1">The sequence shown here is derived from an EMBL/GenBank/DDBJ whole genome shotgun (WGS) entry which is preliminary data.</text>
</comment>
<evidence type="ECO:0000313" key="2">
    <source>
        <dbReference type="Proteomes" id="UP001231649"/>
    </source>
</evidence>
<reference evidence="1" key="1">
    <citation type="submission" date="2023-03" db="EMBL/GenBank/DDBJ databases">
        <title>Chromosome-level genomes of two armyworms, Mythimna separata and Mythimna loreyi, provide insights into the biosynthesis and reception of sex pheromones.</title>
        <authorList>
            <person name="Zhao H."/>
        </authorList>
    </citation>
    <scope>NUCLEOTIDE SEQUENCE</scope>
    <source>
        <strain evidence="1">BeijingLab</strain>
    </source>
</reference>
<protein>
    <submittedName>
        <fullName evidence="1">Uncharacterized protein</fullName>
    </submittedName>
</protein>
<proteinExistence type="predicted"/>